<dbReference type="Proteomes" id="UP000243096">
    <property type="component" value="Unassembled WGS sequence"/>
</dbReference>
<evidence type="ECO:0000259" key="1">
    <source>
        <dbReference type="Pfam" id="PF04965"/>
    </source>
</evidence>
<sequence length="137" mass="15356">MANTLTGLYGSGWKFPVTFNEQGPETVEDKENIEQSLEILLRTQPGERIMRPDYGCDLQPSVFQNINAALLAQLRTEIVQAVLRHEPRVTLDDLVITQLEQLPSTLQVQLVYHLPGTNAVETVDVRLDWGDALGSKQ</sequence>
<gene>
    <name evidence="2" type="ORF">B0O95_11823</name>
</gene>
<dbReference type="SUPFAM" id="SSF160719">
    <property type="entry name" value="gpW/gp25-like"/>
    <property type="match status" value="1"/>
</dbReference>
<dbReference type="OrthoDB" id="9802846at2"/>
<organism evidence="2 3">
    <name type="scientific">Mycetohabitans endofungorum</name>
    <dbReference type="NCBI Taxonomy" id="417203"/>
    <lineage>
        <taxon>Bacteria</taxon>
        <taxon>Pseudomonadati</taxon>
        <taxon>Pseudomonadota</taxon>
        <taxon>Betaproteobacteria</taxon>
        <taxon>Burkholderiales</taxon>
        <taxon>Burkholderiaceae</taxon>
        <taxon>Mycetohabitans</taxon>
    </lineage>
</organism>
<dbReference type="RefSeq" id="WP_104078388.1">
    <property type="nucleotide sequence ID" value="NZ_CP062179.1"/>
</dbReference>
<dbReference type="AlphaFoldDB" id="A0A2P5K7I8"/>
<dbReference type="Pfam" id="PF04965">
    <property type="entry name" value="GPW_gp25"/>
    <property type="match status" value="1"/>
</dbReference>
<accession>A0A2P5K7I8</accession>
<dbReference type="Gene3D" id="3.10.450.40">
    <property type="match status" value="1"/>
</dbReference>
<proteinExistence type="predicted"/>
<keyword evidence="3" id="KW-1185">Reference proteome</keyword>
<dbReference type="InterPro" id="IPR007048">
    <property type="entry name" value="IraD/Gp25-like"/>
</dbReference>
<name>A0A2P5K7I8_9BURK</name>
<feature type="domain" description="IraD/Gp25-like" evidence="1">
    <location>
        <begin position="28"/>
        <end position="118"/>
    </location>
</feature>
<dbReference type="EMBL" id="PRDW01000018">
    <property type="protein sequence ID" value="PPB81907.1"/>
    <property type="molecule type" value="Genomic_DNA"/>
</dbReference>
<evidence type="ECO:0000313" key="2">
    <source>
        <dbReference type="EMBL" id="PPB81907.1"/>
    </source>
</evidence>
<evidence type="ECO:0000313" key="3">
    <source>
        <dbReference type="Proteomes" id="UP000243096"/>
    </source>
</evidence>
<protein>
    <recommendedName>
        <fullName evidence="1">IraD/Gp25-like domain-containing protein</fullName>
    </recommendedName>
</protein>
<comment type="caution">
    <text evidence="2">The sequence shown here is derived from an EMBL/GenBank/DDBJ whole genome shotgun (WGS) entry which is preliminary data.</text>
</comment>
<reference evidence="2 3" key="1">
    <citation type="submission" date="2018-01" db="EMBL/GenBank/DDBJ databases">
        <title>Genomic Encyclopedia of Type Strains, Phase III (KMG-III): the genomes of soil and plant-associated and newly described type strains.</title>
        <authorList>
            <person name="Whitman W."/>
        </authorList>
    </citation>
    <scope>NUCLEOTIDE SEQUENCE [LARGE SCALE GENOMIC DNA]</scope>
    <source>
        <strain evidence="2 3">HKI456</strain>
    </source>
</reference>